<reference evidence="2 3" key="1">
    <citation type="submission" date="2020-08" db="EMBL/GenBank/DDBJ databases">
        <authorList>
            <person name="Koutsovoulos G."/>
            <person name="Danchin GJ E."/>
        </authorList>
    </citation>
    <scope>NUCLEOTIDE SEQUENCE [LARGE SCALE GENOMIC DNA]</scope>
</reference>
<dbReference type="Gene3D" id="3.30.420.10">
    <property type="entry name" value="Ribonuclease H-like superfamily/Ribonuclease H"/>
    <property type="match status" value="1"/>
</dbReference>
<dbReference type="OrthoDB" id="7951431at2759"/>
<protein>
    <recommendedName>
        <fullName evidence="1">Tc1-like transposase DDE domain-containing protein</fullName>
    </recommendedName>
</protein>
<organism evidence="2 3">
    <name type="scientific">Meloidogyne enterolobii</name>
    <name type="common">Root-knot nematode worm</name>
    <name type="synonym">Meloidogyne mayaguensis</name>
    <dbReference type="NCBI Taxonomy" id="390850"/>
    <lineage>
        <taxon>Eukaryota</taxon>
        <taxon>Metazoa</taxon>
        <taxon>Ecdysozoa</taxon>
        <taxon>Nematoda</taxon>
        <taxon>Chromadorea</taxon>
        <taxon>Rhabditida</taxon>
        <taxon>Tylenchina</taxon>
        <taxon>Tylenchomorpha</taxon>
        <taxon>Tylenchoidea</taxon>
        <taxon>Meloidogynidae</taxon>
        <taxon>Meloidogyninae</taxon>
        <taxon>Meloidogyne</taxon>
    </lineage>
</organism>
<dbReference type="Proteomes" id="UP000580250">
    <property type="component" value="Unassembled WGS sequence"/>
</dbReference>
<dbReference type="InterPro" id="IPR038717">
    <property type="entry name" value="Tc1-like_DDE_dom"/>
</dbReference>
<gene>
    <name evidence="2" type="ORF">MENT_LOCUS38454</name>
</gene>
<dbReference type="GO" id="GO:0003676">
    <property type="term" value="F:nucleic acid binding"/>
    <property type="evidence" value="ECO:0007669"/>
    <property type="project" value="InterPro"/>
</dbReference>
<dbReference type="Pfam" id="PF13358">
    <property type="entry name" value="DDE_3"/>
    <property type="match status" value="1"/>
</dbReference>
<dbReference type="InterPro" id="IPR036397">
    <property type="entry name" value="RNaseH_sf"/>
</dbReference>
<feature type="domain" description="Tc1-like transposase DDE" evidence="1">
    <location>
        <begin position="48"/>
        <end position="155"/>
    </location>
</feature>
<dbReference type="PANTHER" id="PTHR46068">
    <property type="entry name" value="PROTEIN CBG27172"/>
    <property type="match status" value="1"/>
</dbReference>
<dbReference type="EMBL" id="CAJEWN010000569">
    <property type="protein sequence ID" value="CAD2185991.1"/>
    <property type="molecule type" value="Genomic_DNA"/>
</dbReference>
<evidence type="ECO:0000259" key="1">
    <source>
        <dbReference type="Pfam" id="PF13358"/>
    </source>
</evidence>
<proteinExistence type="predicted"/>
<dbReference type="AlphaFoldDB" id="A0A6V7WG65"/>
<evidence type="ECO:0000313" key="2">
    <source>
        <dbReference type="EMBL" id="CAD2185991.1"/>
    </source>
</evidence>
<dbReference type="PANTHER" id="PTHR46068:SF1">
    <property type="entry name" value="TRANSPOSASE IS30-LIKE HTH DOMAIN-CONTAINING PROTEIN"/>
    <property type="match status" value="1"/>
</dbReference>
<evidence type="ECO:0000313" key="3">
    <source>
        <dbReference type="Proteomes" id="UP000580250"/>
    </source>
</evidence>
<name>A0A6V7WG65_MELEN</name>
<accession>A0A6V7WG65</accession>
<comment type="caution">
    <text evidence="2">The sequence shown here is derived from an EMBL/GenBank/DDBJ whole genome shotgun (WGS) entry which is preliminary data.</text>
</comment>
<sequence>MFCRVSLELRYEFNAIGNWTTKSPLSDKLITHSQHPRSVMVWAGICASVKKPLIFVNLGVKVNKDYYLREILQRVLKPRFKSHFGRRVWIFQQDSAPAHKVKEVKDWCNVNFSGFISTQELPTYSPDLNPMYYSVWSILESRACAKPHKSLESLRHSLTREWDLITLEEVRAICENFSSRLRPCIKAKGGHFETS</sequence>